<evidence type="ECO:0000256" key="2">
    <source>
        <dbReference type="SAM" id="Phobius"/>
    </source>
</evidence>
<evidence type="ECO:0000256" key="1">
    <source>
        <dbReference type="SAM" id="MobiDB-lite"/>
    </source>
</evidence>
<dbReference type="NCBIfam" id="NF041528">
    <property type="entry name" value="strep_LAETG"/>
    <property type="match status" value="1"/>
</dbReference>
<gene>
    <name evidence="4" type="ORF">SSP531S_07470</name>
</gene>
<evidence type="ECO:0000256" key="3">
    <source>
        <dbReference type="SAM" id="SignalP"/>
    </source>
</evidence>
<comment type="caution">
    <text evidence="4">The sequence shown here is derived from an EMBL/GenBank/DDBJ whole genome shotgun (WGS) entry which is preliminary data.</text>
</comment>
<feature type="signal peptide" evidence="3">
    <location>
        <begin position="1"/>
        <end position="29"/>
    </location>
</feature>
<feature type="compositionally biased region" description="Pro residues" evidence="1">
    <location>
        <begin position="123"/>
        <end position="193"/>
    </location>
</feature>
<proteinExistence type="predicted"/>
<keyword evidence="2" id="KW-0472">Membrane</keyword>
<evidence type="ECO:0000313" key="5">
    <source>
        <dbReference type="Proteomes" id="UP000265354"/>
    </source>
</evidence>
<accession>A0A388SRV1</accession>
<dbReference type="AlphaFoldDB" id="A0A388SRV1"/>
<feature type="compositionally biased region" description="Basic and acidic residues" evidence="1">
    <location>
        <begin position="104"/>
        <end position="113"/>
    </location>
</feature>
<feature type="chain" id="PRO_5039670100" description="LPXTG cell wall anchor domain-containing protein" evidence="3">
    <location>
        <begin position="30"/>
        <end position="233"/>
    </location>
</feature>
<feature type="region of interest" description="Disordered" evidence="1">
    <location>
        <begin position="104"/>
        <end position="203"/>
    </location>
</feature>
<protein>
    <recommendedName>
        <fullName evidence="6">LPXTG cell wall anchor domain-containing protein</fullName>
    </recommendedName>
</protein>
<name>A0A388SRV1_9ACTN</name>
<dbReference type="EMBL" id="BGZL01000002">
    <property type="protein sequence ID" value="GBP99352.1"/>
    <property type="molecule type" value="Genomic_DNA"/>
</dbReference>
<evidence type="ECO:0000313" key="4">
    <source>
        <dbReference type="EMBL" id="GBP99352.1"/>
    </source>
</evidence>
<feature type="transmembrane region" description="Helical" evidence="2">
    <location>
        <begin position="206"/>
        <end position="225"/>
    </location>
</feature>
<dbReference type="PRINTS" id="PR01217">
    <property type="entry name" value="PRICHEXTENSN"/>
</dbReference>
<dbReference type="RefSeq" id="WP_116426847.1">
    <property type="nucleotide sequence ID" value="NZ_BGZL01000002.1"/>
</dbReference>
<keyword evidence="2" id="KW-0812">Transmembrane</keyword>
<keyword evidence="3" id="KW-0732">Signal</keyword>
<sequence length="233" mass="23893">MNAPTRAWKRSGALIAGAAFGLVGVGLNAAPASAHTPVWTVTCSEVTVDLKAYSSRVTNTVTITADGKDLLPTQEFGRDFSKTLQLPEHKAEIQVRLVVKAGDGERFSRDETKTAPVCETPEPSEPPQEPEPSEPPQEPEPSEPPASEPPATEPPATEPPSSEPPATEPPGTEPPATEPPSSEAPPAPAPSTPPLAETGGSSATPVIAGAAAATVAAGAGILVVTRRRRAGRS</sequence>
<keyword evidence="2" id="KW-1133">Transmembrane helix</keyword>
<feature type="compositionally biased region" description="Low complexity" evidence="1">
    <location>
        <begin position="194"/>
        <end position="203"/>
    </location>
</feature>
<reference evidence="4 5" key="1">
    <citation type="submission" date="2018-07" db="EMBL/GenBank/DDBJ databases">
        <title>Whole Genome Shotgun Sequence of Streptomyces spongiicola strain 531S.</title>
        <authorList>
            <person name="Dohra H."/>
            <person name="Kodani S."/>
        </authorList>
    </citation>
    <scope>NUCLEOTIDE SEQUENCE [LARGE SCALE GENOMIC DNA]</scope>
    <source>
        <strain evidence="4 5">531S</strain>
    </source>
</reference>
<dbReference type="Proteomes" id="UP000265354">
    <property type="component" value="Unassembled WGS sequence"/>
</dbReference>
<organism evidence="4 5">
    <name type="scientific">Streptomyces spongiicola</name>
    <dbReference type="NCBI Taxonomy" id="1690221"/>
    <lineage>
        <taxon>Bacteria</taxon>
        <taxon>Bacillati</taxon>
        <taxon>Actinomycetota</taxon>
        <taxon>Actinomycetes</taxon>
        <taxon>Kitasatosporales</taxon>
        <taxon>Streptomycetaceae</taxon>
        <taxon>Streptomyces</taxon>
    </lineage>
</organism>
<evidence type="ECO:0008006" key="6">
    <source>
        <dbReference type="Google" id="ProtNLM"/>
    </source>
</evidence>